<dbReference type="PANTHER" id="PTHR37315">
    <property type="entry name" value="UPF0311 PROTEIN BLR7842"/>
    <property type="match status" value="1"/>
</dbReference>
<proteinExistence type="predicted"/>
<dbReference type="AlphaFoldDB" id="A0A9J6QPK4"/>
<keyword evidence="2" id="KW-1185">Reference proteome</keyword>
<dbReference type="PANTHER" id="PTHR37315:SF1">
    <property type="entry name" value="UPF0311 PROTEIN BLR7842"/>
    <property type="match status" value="1"/>
</dbReference>
<comment type="caution">
    <text evidence="1">The sequence shown here is derived from an EMBL/GenBank/DDBJ whole genome shotgun (WGS) entry which is preliminary data.</text>
</comment>
<reference evidence="1" key="1">
    <citation type="submission" date="2022-09" db="EMBL/GenBank/DDBJ databases">
        <title>Culturomic study of gut microbiota in children with autism spectrum disorder.</title>
        <authorList>
            <person name="Efimov B.A."/>
            <person name="Chaplin A.V."/>
            <person name="Sokolova S.R."/>
            <person name="Pikina A.P."/>
            <person name="Korzhanova M."/>
            <person name="Belova V."/>
            <person name="Korostin D."/>
        </authorList>
    </citation>
    <scope>NUCLEOTIDE SEQUENCE</scope>
    <source>
        <strain evidence="1">ASD5510</strain>
    </source>
</reference>
<name>A0A9J6QPK4_9FIRM</name>
<dbReference type="InterPro" id="IPR020915">
    <property type="entry name" value="UPF0311"/>
</dbReference>
<organism evidence="1 2">
    <name type="scientific">Hominibacterium faecale</name>
    <dbReference type="NCBI Taxonomy" id="2839743"/>
    <lineage>
        <taxon>Bacteria</taxon>
        <taxon>Bacillati</taxon>
        <taxon>Bacillota</taxon>
        <taxon>Clostridia</taxon>
        <taxon>Peptostreptococcales</taxon>
        <taxon>Anaerovoracaceae</taxon>
        <taxon>Hominibacterium</taxon>
    </lineage>
</organism>
<sequence length="158" mass="17599">MEMKKYPLPAPKFEKLFRAEVLLGDVYPLGNIGGGYQEIVAVTGGSFEGSIHGEIMSFGGDWGLLYDDTVNNLDTKYLLKTDDGAYISVHCRGRLIMSLEDMQKSDEGLLAEEDYYFRQSISFTTGADPYRWMNEIVAVGISAITDDGNICLDVYKLI</sequence>
<accession>A0A9J6QPK4</accession>
<dbReference type="EMBL" id="JAOSHN010000005">
    <property type="protein sequence ID" value="MCU7379280.1"/>
    <property type="molecule type" value="Genomic_DNA"/>
</dbReference>
<evidence type="ECO:0000313" key="2">
    <source>
        <dbReference type="Proteomes" id="UP001065549"/>
    </source>
</evidence>
<protein>
    <submittedName>
        <fullName evidence="1">DUF3237 domain-containing protein</fullName>
    </submittedName>
</protein>
<dbReference type="RefSeq" id="WP_253020360.1">
    <property type="nucleotide sequence ID" value="NZ_JAJAGH010000018.1"/>
</dbReference>
<dbReference type="Gene3D" id="2.40.160.20">
    <property type="match status" value="1"/>
</dbReference>
<dbReference type="Proteomes" id="UP001065549">
    <property type="component" value="Unassembled WGS sequence"/>
</dbReference>
<dbReference type="Pfam" id="PF11578">
    <property type="entry name" value="DUF3237"/>
    <property type="match status" value="1"/>
</dbReference>
<gene>
    <name evidence="1" type="ORF">OBO34_13080</name>
</gene>
<evidence type="ECO:0000313" key="1">
    <source>
        <dbReference type="EMBL" id="MCU7379280.1"/>
    </source>
</evidence>